<name>A0A917BZI5_9PROT</name>
<keyword evidence="1" id="KW-1133">Transmembrane helix</keyword>
<feature type="transmembrane region" description="Helical" evidence="1">
    <location>
        <begin position="108"/>
        <end position="128"/>
    </location>
</feature>
<protein>
    <submittedName>
        <fullName evidence="2">Uncharacterized protein</fullName>
    </submittedName>
</protein>
<dbReference type="EMBL" id="BMHV01000011">
    <property type="protein sequence ID" value="GGF64452.1"/>
    <property type="molecule type" value="Genomic_DNA"/>
</dbReference>
<keyword evidence="1" id="KW-0472">Membrane</keyword>
<sequence>MRKIEKKGIQEKIILSDLQPYKQAGYSRVFIVVFTGLILLKLFYLFSFGPVFLPDSTGYIKFANLVLNEKEWINHVDLRNAFWQPETAFRSIGYPAFLAFNKLIFGELFDWSSIGIQITLSLYTSYLIYQLSDRFLKNEVLALFCASAHALSQGLLMDQCLLTDSLNTSLMVIVLCTISIKIIDRSPPKTATVLGLGTLILIAFSIREAGNFLQFLLWPIVLYWIIRNHPLWSMRIFLFMLFISPIFLGVYGYKTWNEHRTDKRFITTAGQSTMFFPVFKLKKQGIDALKDDPLFQGLPEYVYPLDEQVMINSYAINKHLHSQHNFNAVEISNYAFTTFFRLWKTYPVGMVAGTFSEIREKQLFSSFMPVETWVKTHLWARGSKPFQKRRDMMEKVKTEGRYELLLAYIARHLERIISILISAAFVIGGPILFYRTLKKTGYRLQNLPDQVWLITFYWLLYFGYTFAYAMVHLEQRYLLPVVPFLTISGVLILKQAFFKLKTVIRPNNFNT</sequence>
<feature type="transmembrane region" description="Helical" evidence="1">
    <location>
        <begin position="416"/>
        <end position="434"/>
    </location>
</feature>
<accession>A0A917BZI5</accession>
<dbReference type="AlphaFoldDB" id="A0A917BZI5"/>
<reference evidence="2" key="1">
    <citation type="journal article" date="2014" name="Int. J. Syst. Evol. Microbiol.">
        <title>Complete genome sequence of Corynebacterium casei LMG S-19264T (=DSM 44701T), isolated from a smear-ripened cheese.</title>
        <authorList>
            <consortium name="US DOE Joint Genome Institute (JGI-PGF)"/>
            <person name="Walter F."/>
            <person name="Albersmeier A."/>
            <person name="Kalinowski J."/>
            <person name="Ruckert C."/>
        </authorList>
    </citation>
    <scope>NUCLEOTIDE SEQUENCE</scope>
    <source>
        <strain evidence="2">CGMCC 1.15254</strain>
    </source>
</reference>
<gene>
    <name evidence="2" type="ORF">GCM10011332_18190</name>
</gene>
<evidence type="ECO:0000313" key="3">
    <source>
        <dbReference type="Proteomes" id="UP000632498"/>
    </source>
</evidence>
<feature type="transmembrane region" description="Helical" evidence="1">
    <location>
        <begin position="29"/>
        <end position="53"/>
    </location>
</feature>
<keyword evidence="3" id="KW-1185">Reference proteome</keyword>
<proteinExistence type="predicted"/>
<organism evidence="2 3">
    <name type="scientific">Terasakiella brassicae</name>
    <dbReference type="NCBI Taxonomy" id="1634917"/>
    <lineage>
        <taxon>Bacteria</taxon>
        <taxon>Pseudomonadati</taxon>
        <taxon>Pseudomonadota</taxon>
        <taxon>Alphaproteobacteria</taxon>
        <taxon>Rhodospirillales</taxon>
        <taxon>Terasakiellaceae</taxon>
        <taxon>Terasakiella</taxon>
    </lineage>
</organism>
<reference evidence="2" key="2">
    <citation type="submission" date="2020-09" db="EMBL/GenBank/DDBJ databases">
        <authorList>
            <person name="Sun Q."/>
            <person name="Zhou Y."/>
        </authorList>
    </citation>
    <scope>NUCLEOTIDE SEQUENCE</scope>
    <source>
        <strain evidence="2">CGMCC 1.15254</strain>
    </source>
</reference>
<keyword evidence="1" id="KW-0812">Transmembrane</keyword>
<comment type="caution">
    <text evidence="2">The sequence shown here is derived from an EMBL/GenBank/DDBJ whole genome shotgun (WGS) entry which is preliminary data.</text>
</comment>
<dbReference type="RefSeq" id="WP_188664070.1">
    <property type="nucleotide sequence ID" value="NZ_BMHV01000011.1"/>
</dbReference>
<feature type="transmembrane region" description="Helical" evidence="1">
    <location>
        <begin position="196"/>
        <end position="226"/>
    </location>
</feature>
<evidence type="ECO:0000313" key="2">
    <source>
        <dbReference type="EMBL" id="GGF64452.1"/>
    </source>
</evidence>
<feature type="transmembrane region" description="Helical" evidence="1">
    <location>
        <begin position="478"/>
        <end position="498"/>
    </location>
</feature>
<evidence type="ECO:0000256" key="1">
    <source>
        <dbReference type="SAM" id="Phobius"/>
    </source>
</evidence>
<feature type="transmembrane region" description="Helical" evidence="1">
    <location>
        <begin position="232"/>
        <end position="253"/>
    </location>
</feature>
<feature type="transmembrane region" description="Helical" evidence="1">
    <location>
        <begin position="454"/>
        <end position="471"/>
    </location>
</feature>
<dbReference type="Proteomes" id="UP000632498">
    <property type="component" value="Unassembled WGS sequence"/>
</dbReference>